<dbReference type="EMBL" id="KZ678406">
    <property type="protein sequence ID" value="PSR92374.1"/>
    <property type="molecule type" value="Genomic_DNA"/>
</dbReference>
<reference evidence="7 8" key="1">
    <citation type="journal article" date="2018" name="Mycol. Prog.">
        <title>Coniella lustricola, a new species from submerged detritus.</title>
        <authorList>
            <person name="Raudabaugh D.B."/>
            <person name="Iturriaga T."/>
            <person name="Carver A."/>
            <person name="Mondo S."/>
            <person name="Pangilinan J."/>
            <person name="Lipzen A."/>
            <person name="He G."/>
            <person name="Amirebrahimi M."/>
            <person name="Grigoriev I.V."/>
            <person name="Miller A.N."/>
        </authorList>
    </citation>
    <scope>NUCLEOTIDE SEQUENCE [LARGE SCALE GENOMIC DNA]</scope>
    <source>
        <strain evidence="7 8">B22-T-1</strain>
    </source>
</reference>
<dbReference type="GO" id="GO:0008270">
    <property type="term" value="F:zinc ion binding"/>
    <property type="evidence" value="ECO:0007669"/>
    <property type="project" value="UniProtKB-KW"/>
</dbReference>
<feature type="compositionally biased region" description="Basic and acidic residues" evidence="5">
    <location>
        <begin position="356"/>
        <end position="370"/>
    </location>
</feature>
<evidence type="ECO:0000313" key="8">
    <source>
        <dbReference type="Proteomes" id="UP000241462"/>
    </source>
</evidence>
<evidence type="ECO:0000256" key="3">
    <source>
        <dbReference type="ARBA" id="ARBA00022833"/>
    </source>
</evidence>
<dbReference type="AlphaFoldDB" id="A0A2T3ADH6"/>
<protein>
    <recommendedName>
        <fullName evidence="6">GRF-type domain-containing protein</fullName>
    </recommendedName>
</protein>
<dbReference type="InterPro" id="IPR010666">
    <property type="entry name" value="Znf_GRF"/>
</dbReference>
<dbReference type="Pfam" id="PF06839">
    <property type="entry name" value="Zn_ribbon_GRF"/>
    <property type="match status" value="1"/>
</dbReference>
<feature type="region of interest" description="Disordered" evidence="5">
    <location>
        <begin position="90"/>
        <end position="118"/>
    </location>
</feature>
<feature type="compositionally biased region" description="Polar residues" evidence="5">
    <location>
        <begin position="385"/>
        <end position="407"/>
    </location>
</feature>
<dbReference type="OrthoDB" id="430051at2759"/>
<name>A0A2T3ADH6_9PEZI</name>
<proteinExistence type="predicted"/>
<feature type="compositionally biased region" description="Low complexity" evidence="5">
    <location>
        <begin position="418"/>
        <end position="443"/>
    </location>
</feature>
<dbReference type="STRING" id="2025994.A0A2T3ADH6"/>
<dbReference type="InParanoid" id="A0A2T3ADH6"/>
<evidence type="ECO:0000256" key="2">
    <source>
        <dbReference type="ARBA" id="ARBA00022771"/>
    </source>
</evidence>
<feature type="region of interest" description="Disordered" evidence="5">
    <location>
        <begin position="154"/>
        <end position="240"/>
    </location>
</feature>
<gene>
    <name evidence="7" type="ORF">BD289DRAFT_504523</name>
</gene>
<feature type="compositionally biased region" description="Acidic residues" evidence="5">
    <location>
        <begin position="158"/>
        <end position="168"/>
    </location>
</feature>
<sequence length="551" mass="59504">MTKGLLEDGTWLCDCAPRKPAVCLTVKKDNSNKGKRFYKCDSKKCGFFIWESEANKRKQEALLKHNCASENGIVARVQAKGEEAPMPAVFKSKVTGGGSHSHSKKQQQQQTKGQEPVAATVDTLLPRRRLFTAQSPTKGAKAASVLSQDSEYLSWDSAGDDDDNDNDNEMAINEKDCTRSTKDFTSHNSLNSRNAGSSISSITLQSSPTSARSRTVPSTATGRPATTTTAPQTPSAKRKRTGFVIDEDSDEFGYDEFDEPALSQELARITEASARKLHSRDQGGAAAPAYACAETPTTGGKRFANLGGGGGGGGSSLPTPVTGGGRAHGTIGKEADEEYGNTAKKLRFNDNAQGGERTRGRGFELGKDPETPTPYRKTDAFAPATANTTRTSTLDITSATSLFTTPRKQPPPPPPPQQQQQSQTNTANAIQPATTTATTPATTVGTPDVDIRALSNEIKDLLSKSQIPLPESTRTHLDTILERYERRVRGLIKGRDAARTALEARDARIAEMQTRIAGLENARRMDRESLRDVRRGLLKLPQLSDDEHQQS</sequence>
<evidence type="ECO:0000313" key="7">
    <source>
        <dbReference type="EMBL" id="PSR92374.1"/>
    </source>
</evidence>
<keyword evidence="1" id="KW-0479">Metal-binding</keyword>
<dbReference type="PROSITE" id="PS51999">
    <property type="entry name" value="ZF_GRF"/>
    <property type="match status" value="1"/>
</dbReference>
<keyword evidence="8" id="KW-1185">Reference proteome</keyword>
<feature type="compositionally biased region" description="Polar residues" evidence="5">
    <location>
        <begin position="186"/>
        <end position="196"/>
    </location>
</feature>
<accession>A0A2T3ADH6</accession>
<feature type="compositionally biased region" description="Basic and acidic residues" evidence="5">
    <location>
        <begin position="172"/>
        <end position="185"/>
    </location>
</feature>
<feature type="compositionally biased region" description="Pro residues" evidence="5">
    <location>
        <begin position="408"/>
        <end position="417"/>
    </location>
</feature>
<evidence type="ECO:0000259" key="6">
    <source>
        <dbReference type="PROSITE" id="PS51999"/>
    </source>
</evidence>
<evidence type="ECO:0000256" key="5">
    <source>
        <dbReference type="SAM" id="MobiDB-lite"/>
    </source>
</evidence>
<evidence type="ECO:0000256" key="1">
    <source>
        <dbReference type="ARBA" id="ARBA00022723"/>
    </source>
</evidence>
<keyword evidence="2 4" id="KW-0863">Zinc-finger</keyword>
<feature type="region of interest" description="Disordered" evidence="5">
    <location>
        <begin position="307"/>
        <end position="446"/>
    </location>
</feature>
<feature type="domain" description="GRF-type" evidence="6">
    <location>
        <begin position="13"/>
        <end position="54"/>
    </location>
</feature>
<feature type="compositionally biased region" description="Low complexity" evidence="5">
    <location>
        <begin position="197"/>
        <end position="210"/>
    </location>
</feature>
<keyword evidence="3" id="KW-0862">Zinc</keyword>
<dbReference type="Proteomes" id="UP000241462">
    <property type="component" value="Unassembled WGS sequence"/>
</dbReference>
<evidence type="ECO:0000256" key="4">
    <source>
        <dbReference type="PROSITE-ProRule" id="PRU01343"/>
    </source>
</evidence>
<organism evidence="7 8">
    <name type="scientific">Coniella lustricola</name>
    <dbReference type="NCBI Taxonomy" id="2025994"/>
    <lineage>
        <taxon>Eukaryota</taxon>
        <taxon>Fungi</taxon>
        <taxon>Dikarya</taxon>
        <taxon>Ascomycota</taxon>
        <taxon>Pezizomycotina</taxon>
        <taxon>Sordariomycetes</taxon>
        <taxon>Sordariomycetidae</taxon>
        <taxon>Diaporthales</taxon>
        <taxon>Schizoparmaceae</taxon>
        <taxon>Coniella</taxon>
    </lineage>
</organism>
<feature type="compositionally biased region" description="Low complexity" evidence="5">
    <location>
        <begin position="217"/>
        <end position="235"/>
    </location>
</feature>